<dbReference type="CDD" id="cd13634">
    <property type="entry name" value="PBP2_Sco4506"/>
    <property type="match status" value="1"/>
</dbReference>
<accession>A0A2A6E4K4</accession>
<organism evidence="5 6">
    <name type="scientific">Candidatus Reconcilbacillus cellulovorans</name>
    <dbReference type="NCBI Taxonomy" id="1906605"/>
    <lineage>
        <taxon>Bacteria</taxon>
        <taxon>Bacillati</taxon>
        <taxon>Bacillota</taxon>
        <taxon>Bacilli</taxon>
        <taxon>Bacillales</taxon>
        <taxon>Paenibacillaceae</taxon>
        <taxon>Candidatus Reconcilbacillus</taxon>
    </lineage>
</organism>
<dbReference type="EMBL" id="MOXJ01000001">
    <property type="protein sequence ID" value="PDO11697.1"/>
    <property type="molecule type" value="Genomic_DNA"/>
</dbReference>
<keyword evidence="2 4" id="KW-0474">Menaquinone biosynthesis</keyword>
<dbReference type="HAMAP" id="MF_00995">
    <property type="entry name" value="MqnA"/>
    <property type="match status" value="1"/>
</dbReference>
<comment type="pathway">
    <text evidence="1 4">Quinol/quinone metabolism; menaquinone biosynthesis.</text>
</comment>
<comment type="catalytic activity">
    <reaction evidence="4">
        <text>chorismate = 3-[(1-carboxyvinyl)-oxy]benzoate + H2O</text>
        <dbReference type="Rhea" id="RHEA:40051"/>
        <dbReference type="ChEBI" id="CHEBI:15377"/>
        <dbReference type="ChEBI" id="CHEBI:29748"/>
        <dbReference type="ChEBI" id="CHEBI:76981"/>
        <dbReference type="EC" id="4.2.1.151"/>
    </reaction>
</comment>
<dbReference type="SUPFAM" id="SSF53850">
    <property type="entry name" value="Periplasmic binding protein-like II"/>
    <property type="match status" value="1"/>
</dbReference>
<dbReference type="PANTHER" id="PTHR37690">
    <property type="entry name" value="CHORISMATE DEHYDRATASE"/>
    <property type="match status" value="1"/>
</dbReference>
<dbReference type="Pfam" id="PF02621">
    <property type="entry name" value="VitK2_biosynth"/>
    <property type="match status" value="1"/>
</dbReference>
<dbReference type="InterPro" id="IPR030868">
    <property type="entry name" value="MqnA"/>
</dbReference>
<sequence>MRREPLRIGKIGYANVWPLFWHFNPHSVGVPVEIVEKVPAELNADLAAGRIDMAMISSWAYARDFDRYFLFPDLSISAFGRVRSVLLFHRKPLEEVARGTVALTTSSATSVHLLDLLLVRLYGGRPAYVTLEPHLDDMLRRADAALLIGDDAIRAAWSARGCEITDLAERWTAWTGRWMTFAVWAVREETARERPEEVETVFRALQESKRKGNSDRGLIVRCACETFGGDERFWREYFDGLCYEFSENQQEGLSYFYRSASELGLLPADIPLRMWNASERASAGRRVKPCG</sequence>
<evidence type="ECO:0000256" key="4">
    <source>
        <dbReference type="HAMAP-Rule" id="MF_00995"/>
    </source>
</evidence>
<comment type="function">
    <text evidence="4">Catalyzes the dehydration of chorismate into 3-[(1-carboxyvinyl)oxy]benzoate, a step in the biosynthesis of menaquinone (MK, vitamin K2).</text>
</comment>
<protein>
    <recommendedName>
        <fullName evidence="4">Chorismate dehydratase</fullName>
        <ecNumber evidence="4">4.2.1.151</ecNumber>
    </recommendedName>
    <alternativeName>
        <fullName evidence="4">Menaquinone biosynthetic enzyme MqnA</fullName>
    </alternativeName>
</protein>
<keyword evidence="3 4" id="KW-0456">Lyase</keyword>
<evidence type="ECO:0000313" key="5">
    <source>
        <dbReference type="EMBL" id="PDO11697.1"/>
    </source>
</evidence>
<dbReference type="UniPathway" id="UPA00079"/>
<reference evidence="5 6" key="1">
    <citation type="submission" date="2016-12" db="EMBL/GenBank/DDBJ databases">
        <title>Candidatus Reconcilibacillus cellulovorans genome.</title>
        <authorList>
            <person name="Kolinko S."/>
            <person name="Wu Y.-W."/>
            <person name="Tachea F."/>
            <person name="Denzel E."/>
            <person name="Hiras J."/>
            <person name="Baecker N."/>
            <person name="Chan L.J."/>
            <person name="Eichorst S.A."/>
            <person name="Frey D."/>
            <person name="Adams P.D."/>
            <person name="Pray T."/>
            <person name="Tanjore D."/>
            <person name="Petzold C.J."/>
            <person name="Gladden J.M."/>
            <person name="Simmons B.A."/>
            <person name="Singer S.W."/>
        </authorList>
    </citation>
    <scope>NUCLEOTIDE SEQUENCE [LARGE SCALE GENOMIC DNA]</scope>
    <source>
        <strain evidence="5">JTherm</strain>
    </source>
</reference>
<gene>
    <name evidence="4" type="primary">mqnA</name>
    <name evidence="5" type="ORF">BLM47_00860</name>
</gene>
<name>A0A2A6E4K4_9BACL</name>
<dbReference type="EC" id="4.2.1.151" evidence="4"/>
<comment type="caution">
    <text evidence="5">The sequence shown here is derived from an EMBL/GenBank/DDBJ whole genome shotgun (WGS) entry which is preliminary data.</text>
</comment>
<dbReference type="InterPro" id="IPR003773">
    <property type="entry name" value="Menaquinone_biosynth"/>
</dbReference>
<comment type="similarity">
    <text evidence="4">Belongs to the MqnA/MqnD family. MqnA subfamily.</text>
</comment>
<dbReference type="GO" id="GO:0016836">
    <property type="term" value="F:hydro-lyase activity"/>
    <property type="evidence" value="ECO:0007669"/>
    <property type="project" value="UniProtKB-UniRule"/>
</dbReference>
<evidence type="ECO:0000256" key="1">
    <source>
        <dbReference type="ARBA" id="ARBA00004863"/>
    </source>
</evidence>
<dbReference type="Gene3D" id="3.40.190.10">
    <property type="entry name" value="Periplasmic binding protein-like II"/>
    <property type="match status" value="2"/>
</dbReference>
<dbReference type="Proteomes" id="UP000243688">
    <property type="component" value="Unassembled WGS sequence"/>
</dbReference>
<proteinExistence type="inferred from homology"/>
<evidence type="ECO:0000313" key="6">
    <source>
        <dbReference type="Proteomes" id="UP000243688"/>
    </source>
</evidence>
<dbReference type="PANTHER" id="PTHR37690:SF1">
    <property type="entry name" value="CHORISMATE DEHYDRATASE"/>
    <property type="match status" value="1"/>
</dbReference>
<evidence type="ECO:0000256" key="2">
    <source>
        <dbReference type="ARBA" id="ARBA00022428"/>
    </source>
</evidence>
<dbReference type="AlphaFoldDB" id="A0A2A6E4K4"/>
<dbReference type="GO" id="GO:0009234">
    <property type="term" value="P:menaquinone biosynthetic process"/>
    <property type="evidence" value="ECO:0007669"/>
    <property type="project" value="UniProtKB-UniRule"/>
</dbReference>
<evidence type="ECO:0000256" key="3">
    <source>
        <dbReference type="ARBA" id="ARBA00023239"/>
    </source>
</evidence>